<gene>
    <name evidence="1" type="ORF">QNI22_31425</name>
</gene>
<keyword evidence="2" id="KW-1185">Reference proteome</keyword>
<dbReference type="EMBL" id="JASJOU010000015">
    <property type="protein sequence ID" value="MDJ1505209.1"/>
    <property type="molecule type" value="Genomic_DNA"/>
</dbReference>
<evidence type="ECO:0000313" key="1">
    <source>
        <dbReference type="EMBL" id="MDJ1505209.1"/>
    </source>
</evidence>
<sequence>MDPIKFKDLDTASFISHDLTALTTSCKEFFLKNPYCIYSESHLVFNGVEYVLIVFYKKGMAPTPAKSGII</sequence>
<evidence type="ECO:0000313" key="2">
    <source>
        <dbReference type="Proteomes" id="UP001232063"/>
    </source>
</evidence>
<dbReference type="RefSeq" id="WP_314517067.1">
    <property type="nucleotide sequence ID" value="NZ_JASJOU010000015.1"/>
</dbReference>
<accession>A0AAE3RBN2</accession>
<proteinExistence type="predicted"/>
<dbReference type="AlphaFoldDB" id="A0AAE3RBN2"/>
<name>A0AAE3RBN2_9BACT</name>
<reference evidence="1" key="1">
    <citation type="submission" date="2023-05" db="EMBL/GenBank/DDBJ databases">
        <authorList>
            <person name="Zhang X."/>
        </authorList>
    </citation>
    <scope>NUCLEOTIDE SEQUENCE</scope>
    <source>
        <strain evidence="1">BD1B2-1</strain>
    </source>
</reference>
<dbReference type="Proteomes" id="UP001232063">
    <property type="component" value="Unassembled WGS sequence"/>
</dbReference>
<protein>
    <submittedName>
        <fullName evidence="1">Uncharacterized protein</fullName>
    </submittedName>
</protein>
<organism evidence="1 2">
    <name type="scientific">Xanthocytophaga agilis</name>
    <dbReference type="NCBI Taxonomy" id="3048010"/>
    <lineage>
        <taxon>Bacteria</taxon>
        <taxon>Pseudomonadati</taxon>
        <taxon>Bacteroidota</taxon>
        <taxon>Cytophagia</taxon>
        <taxon>Cytophagales</taxon>
        <taxon>Rhodocytophagaceae</taxon>
        <taxon>Xanthocytophaga</taxon>
    </lineage>
</organism>
<comment type="caution">
    <text evidence="1">The sequence shown here is derived from an EMBL/GenBank/DDBJ whole genome shotgun (WGS) entry which is preliminary data.</text>
</comment>